<dbReference type="PANTHER" id="PTHR34182:SF1">
    <property type="entry name" value="PROTEIN-EXPORT MEMBRANE PROTEIN SECG"/>
    <property type="match status" value="1"/>
</dbReference>
<evidence type="ECO:0000313" key="12">
    <source>
        <dbReference type="EMBL" id="SVE09616.1"/>
    </source>
</evidence>
<evidence type="ECO:0000256" key="8">
    <source>
        <dbReference type="ARBA" id="ARBA00023010"/>
    </source>
</evidence>
<evidence type="ECO:0008006" key="13">
    <source>
        <dbReference type="Google" id="ProtNLM"/>
    </source>
</evidence>
<comment type="subcellular location">
    <subcellularLocation>
        <location evidence="1">Cell membrane</location>
        <topology evidence="1">Multi-pass membrane protein</topology>
    </subcellularLocation>
</comment>
<keyword evidence="9 11" id="KW-0472">Membrane</keyword>
<comment type="similarity">
    <text evidence="2">Belongs to the SecG family.</text>
</comment>
<evidence type="ECO:0000256" key="10">
    <source>
        <dbReference type="SAM" id="MobiDB-lite"/>
    </source>
</evidence>
<evidence type="ECO:0000256" key="11">
    <source>
        <dbReference type="SAM" id="Phobius"/>
    </source>
</evidence>
<accession>A0A383ANW9</accession>
<name>A0A383ANW9_9ZZZZ</name>
<keyword evidence="5 11" id="KW-0812">Transmembrane</keyword>
<gene>
    <name evidence="12" type="ORF">METZ01_LOCUS462470</name>
</gene>
<keyword evidence="4" id="KW-1003">Cell membrane</keyword>
<keyword evidence="6" id="KW-0653">Protein transport</keyword>
<dbReference type="PANTHER" id="PTHR34182">
    <property type="entry name" value="PROTEIN-EXPORT MEMBRANE PROTEIN SECG"/>
    <property type="match status" value="1"/>
</dbReference>
<dbReference type="InterPro" id="IPR004692">
    <property type="entry name" value="SecG"/>
</dbReference>
<dbReference type="AlphaFoldDB" id="A0A383ANW9"/>
<organism evidence="12">
    <name type="scientific">marine metagenome</name>
    <dbReference type="NCBI Taxonomy" id="408172"/>
    <lineage>
        <taxon>unclassified sequences</taxon>
        <taxon>metagenomes</taxon>
        <taxon>ecological metagenomes</taxon>
    </lineage>
</organism>
<evidence type="ECO:0000256" key="2">
    <source>
        <dbReference type="ARBA" id="ARBA00008445"/>
    </source>
</evidence>
<protein>
    <recommendedName>
        <fullName evidence="13">Protein-export membrane protein SecG</fullName>
    </recommendedName>
</protein>
<proteinExistence type="inferred from homology"/>
<evidence type="ECO:0000256" key="1">
    <source>
        <dbReference type="ARBA" id="ARBA00004651"/>
    </source>
</evidence>
<reference evidence="12" key="1">
    <citation type="submission" date="2018-05" db="EMBL/GenBank/DDBJ databases">
        <authorList>
            <person name="Lanie J.A."/>
            <person name="Ng W.-L."/>
            <person name="Kazmierczak K.M."/>
            <person name="Andrzejewski T.M."/>
            <person name="Davidsen T.M."/>
            <person name="Wayne K.J."/>
            <person name="Tettelin H."/>
            <person name="Glass J.I."/>
            <person name="Rusch D."/>
            <person name="Podicherti R."/>
            <person name="Tsui H.-C.T."/>
            <person name="Winkler M.E."/>
        </authorList>
    </citation>
    <scope>NUCLEOTIDE SEQUENCE</scope>
</reference>
<dbReference type="GO" id="GO:0005886">
    <property type="term" value="C:plasma membrane"/>
    <property type="evidence" value="ECO:0007669"/>
    <property type="project" value="UniProtKB-SubCell"/>
</dbReference>
<evidence type="ECO:0000256" key="6">
    <source>
        <dbReference type="ARBA" id="ARBA00022927"/>
    </source>
</evidence>
<feature type="region of interest" description="Disordered" evidence="10">
    <location>
        <begin position="75"/>
        <end position="114"/>
    </location>
</feature>
<dbReference type="GO" id="GO:0043952">
    <property type="term" value="P:protein transport by the Sec complex"/>
    <property type="evidence" value="ECO:0007669"/>
    <property type="project" value="TreeGrafter"/>
</dbReference>
<evidence type="ECO:0000256" key="5">
    <source>
        <dbReference type="ARBA" id="ARBA00022692"/>
    </source>
</evidence>
<dbReference type="Pfam" id="PF03840">
    <property type="entry name" value="SecG"/>
    <property type="match status" value="1"/>
</dbReference>
<keyword evidence="8" id="KW-0811">Translocation</keyword>
<feature type="transmembrane region" description="Helical" evidence="11">
    <location>
        <begin position="55"/>
        <end position="73"/>
    </location>
</feature>
<keyword evidence="7 11" id="KW-1133">Transmembrane helix</keyword>
<dbReference type="EMBL" id="UINC01193822">
    <property type="protein sequence ID" value="SVE09616.1"/>
    <property type="molecule type" value="Genomic_DNA"/>
</dbReference>
<keyword evidence="3" id="KW-0813">Transport</keyword>
<evidence type="ECO:0000256" key="7">
    <source>
        <dbReference type="ARBA" id="ARBA00022989"/>
    </source>
</evidence>
<dbReference type="GO" id="GO:0015450">
    <property type="term" value="F:protein-transporting ATPase activity"/>
    <property type="evidence" value="ECO:0007669"/>
    <property type="project" value="InterPro"/>
</dbReference>
<dbReference type="GO" id="GO:0065002">
    <property type="term" value="P:intracellular protein transmembrane transport"/>
    <property type="evidence" value="ECO:0007669"/>
    <property type="project" value="TreeGrafter"/>
</dbReference>
<evidence type="ECO:0000256" key="3">
    <source>
        <dbReference type="ARBA" id="ARBA00022448"/>
    </source>
</evidence>
<dbReference type="GO" id="GO:0009306">
    <property type="term" value="P:protein secretion"/>
    <property type="evidence" value="ECO:0007669"/>
    <property type="project" value="InterPro"/>
</dbReference>
<dbReference type="PRINTS" id="PR01651">
    <property type="entry name" value="SECGEXPORT"/>
</dbReference>
<evidence type="ECO:0000256" key="4">
    <source>
        <dbReference type="ARBA" id="ARBA00022475"/>
    </source>
</evidence>
<feature type="compositionally biased region" description="Polar residues" evidence="10">
    <location>
        <begin position="76"/>
        <end position="86"/>
    </location>
</feature>
<evidence type="ECO:0000256" key="9">
    <source>
        <dbReference type="ARBA" id="ARBA00023136"/>
    </source>
</evidence>
<feature type="non-terminal residue" evidence="12">
    <location>
        <position position="1"/>
    </location>
</feature>
<sequence>VLGFLITIHAIVSLLLITVVLMQASQGGGLAGSIGGQTTNAIFGGRGAATALSKITTYLAISFMGLALLISLMGSPDTSDGSSVIEQAQEERTLAPASEGLNLPTAPVKDINNN</sequence>
<dbReference type="NCBIfam" id="TIGR00810">
    <property type="entry name" value="secG"/>
    <property type="match status" value="1"/>
</dbReference>